<evidence type="ECO:0000313" key="2">
    <source>
        <dbReference type="EMBL" id="CAL5221574.1"/>
    </source>
</evidence>
<dbReference type="PANTHER" id="PTHR47992">
    <property type="entry name" value="PROTEIN PHOSPHATASE"/>
    <property type="match status" value="1"/>
</dbReference>
<organism evidence="2 3">
    <name type="scientific">Coccomyxa viridis</name>
    <dbReference type="NCBI Taxonomy" id="1274662"/>
    <lineage>
        <taxon>Eukaryota</taxon>
        <taxon>Viridiplantae</taxon>
        <taxon>Chlorophyta</taxon>
        <taxon>core chlorophytes</taxon>
        <taxon>Trebouxiophyceae</taxon>
        <taxon>Trebouxiophyceae incertae sedis</taxon>
        <taxon>Coccomyxaceae</taxon>
        <taxon>Coccomyxa</taxon>
    </lineage>
</organism>
<dbReference type="InterPro" id="IPR015655">
    <property type="entry name" value="PP2C"/>
</dbReference>
<evidence type="ECO:0000313" key="3">
    <source>
        <dbReference type="Proteomes" id="UP001497392"/>
    </source>
</evidence>
<dbReference type="Proteomes" id="UP001497392">
    <property type="component" value="Unassembled WGS sequence"/>
</dbReference>
<dbReference type="InterPro" id="IPR036457">
    <property type="entry name" value="PPM-type-like_dom_sf"/>
</dbReference>
<reference evidence="2 3" key="1">
    <citation type="submission" date="2024-06" db="EMBL/GenBank/DDBJ databases">
        <authorList>
            <person name="Kraege A."/>
            <person name="Thomma B."/>
        </authorList>
    </citation>
    <scope>NUCLEOTIDE SEQUENCE [LARGE SCALE GENOMIC DNA]</scope>
</reference>
<dbReference type="InterPro" id="IPR001932">
    <property type="entry name" value="PPM-type_phosphatase-like_dom"/>
</dbReference>
<dbReference type="Pfam" id="PF00481">
    <property type="entry name" value="PP2C"/>
    <property type="match status" value="1"/>
</dbReference>
<dbReference type="EMBL" id="CAXHTA020000005">
    <property type="protein sequence ID" value="CAL5221574.1"/>
    <property type="molecule type" value="Genomic_DNA"/>
</dbReference>
<proteinExistence type="predicted"/>
<sequence>MTHTSQQRLSRYKEDTKADPVIRSMAGEQVAVWCVCDGHHGQGAANLVARQCADELLHRLREDPPCSTSGELALAAGQMRQAVADTFVSLVDSWELGKKFQVRTRRTRNPSPATERGHALEPWTTFTMALLFGSLLTVANVGDSKAFLDTGRELVELSTSHRIEDNVGERMRLSAAGARVARMHATDFKAPAPEGIGKLRVWECNGLGRLRVSRAIGGVSIGKFN</sequence>
<keyword evidence="3" id="KW-1185">Reference proteome</keyword>
<gene>
    <name evidence="2" type="primary">g3791</name>
    <name evidence="2" type="ORF">VP750_LOCUS3233</name>
</gene>
<accession>A0ABP1FNN9</accession>
<feature type="domain" description="PPM-type phosphatase" evidence="1">
    <location>
        <begin position="10"/>
        <end position="225"/>
    </location>
</feature>
<name>A0ABP1FNN9_9CHLO</name>
<dbReference type="PROSITE" id="PS51746">
    <property type="entry name" value="PPM_2"/>
    <property type="match status" value="1"/>
</dbReference>
<comment type="caution">
    <text evidence="2">The sequence shown here is derived from an EMBL/GenBank/DDBJ whole genome shotgun (WGS) entry which is preliminary data.</text>
</comment>
<evidence type="ECO:0000259" key="1">
    <source>
        <dbReference type="PROSITE" id="PS51746"/>
    </source>
</evidence>
<dbReference type="SUPFAM" id="SSF81606">
    <property type="entry name" value="PP2C-like"/>
    <property type="match status" value="1"/>
</dbReference>
<protein>
    <submittedName>
        <fullName evidence="2">G3791 protein</fullName>
    </submittedName>
</protein>
<dbReference type="Gene3D" id="3.60.40.10">
    <property type="entry name" value="PPM-type phosphatase domain"/>
    <property type="match status" value="1"/>
</dbReference>